<dbReference type="GO" id="GO:0047480">
    <property type="term" value="F:UDP-N-acetylmuramoyl-tripeptide-D-alanyl-D-alanine ligase activity"/>
    <property type="evidence" value="ECO:0007669"/>
    <property type="project" value="UniProtKB-EC"/>
</dbReference>
<sequence length="425" mass="47485">MKLIHTAKKALYISVAKYFRYWSNKSLRRWNPRVIVVTGSVGKTTMLNLIETQLGPAAHYSHNANSAFGIAFDIVGMRGITSSKLKWLYLFIAVPLRSLFFTRHEKYYVAEIDGERPREASLLAEWLRPEVTVWVSLGRSHAVFYDAVVASGRYGSVDEAIADEFASLARNTSKLVIVDGGNPAMTTQIKDISGKIVAITDAALHKYHVSPTSASFVMSSGTFSFSDPMPKETYVQLAMLEQLMNYLALPITHDVSSFSSPPGRSRHFAGIKDTHLIDSSYNAHLISMRSMIAMMQAMPATHKWAVIGDMVEQGKSESEEHRLLGELLSTTDFEQIILVGRRVSLHTHPAISSSNPQRHVESFANARDALQYIVDHLQGNEVLLFKGSQYLEWIVEKLLLNPQDVSKLARQDIASVKRRASWGLS</sequence>
<dbReference type="InterPro" id="IPR004101">
    <property type="entry name" value="Mur_ligase_C"/>
</dbReference>
<dbReference type="PANTHER" id="PTHR43024:SF1">
    <property type="entry name" value="UDP-N-ACETYLMURAMOYL-TRIPEPTIDE--D-ALANYL-D-ALANINE LIGASE"/>
    <property type="match status" value="1"/>
</dbReference>
<evidence type="ECO:0000259" key="4">
    <source>
        <dbReference type="Pfam" id="PF02875"/>
    </source>
</evidence>
<dbReference type="KEGG" id="saal:L336_0180"/>
<dbReference type="InterPro" id="IPR036615">
    <property type="entry name" value="Mur_ligase_C_dom_sf"/>
</dbReference>
<keyword evidence="3" id="KW-0067">ATP-binding</keyword>
<keyword evidence="6" id="KW-1185">Reference proteome</keyword>
<keyword evidence="1 5" id="KW-0436">Ligase</keyword>
<dbReference type="EC" id="6.3.2.10" evidence="5"/>
<evidence type="ECO:0000256" key="1">
    <source>
        <dbReference type="ARBA" id="ARBA00022598"/>
    </source>
</evidence>
<dbReference type="OrthoDB" id="9800958at2"/>
<dbReference type="HOGENOM" id="CLU_645098_0_0_0"/>
<evidence type="ECO:0000256" key="3">
    <source>
        <dbReference type="ARBA" id="ARBA00022840"/>
    </source>
</evidence>
<evidence type="ECO:0000256" key="2">
    <source>
        <dbReference type="ARBA" id="ARBA00022741"/>
    </source>
</evidence>
<feature type="domain" description="Mur ligase C-terminal" evidence="4">
    <location>
        <begin position="264"/>
        <end position="388"/>
    </location>
</feature>
<name>R4PM08_9BACT</name>
<gene>
    <name evidence="5" type="ORF">L336_0180</name>
</gene>
<dbReference type="GO" id="GO:0005524">
    <property type="term" value="F:ATP binding"/>
    <property type="evidence" value="ECO:0007669"/>
    <property type="project" value="UniProtKB-KW"/>
</dbReference>
<dbReference type="Gene3D" id="3.90.190.20">
    <property type="entry name" value="Mur ligase, C-terminal domain"/>
    <property type="match status" value="1"/>
</dbReference>
<dbReference type="InterPro" id="IPR036565">
    <property type="entry name" value="Mur-like_cat_sf"/>
</dbReference>
<protein>
    <submittedName>
        <fullName evidence="5">Putative UDP-N-acetylmuramoyl-tripeptide--D-alanyl-D-alanine ligase</fullName>
        <ecNumber evidence="5">6.3.2.10</ecNumber>
    </submittedName>
</protein>
<organism evidence="5 6">
    <name type="scientific">Candidatus Saccharimonas aalborgensis</name>
    <dbReference type="NCBI Taxonomy" id="1332188"/>
    <lineage>
        <taxon>Bacteria</taxon>
        <taxon>Candidatus Saccharimonadota</taxon>
        <taxon>Candidatus Saccharimonadia</taxon>
        <taxon>Candidatus Saccharimonadales</taxon>
        <taxon>Candidatus Saccharimonadaceae</taxon>
        <taxon>Candidatus Saccharimonas</taxon>
    </lineage>
</organism>
<dbReference type="AlphaFoldDB" id="R4PM08"/>
<dbReference type="InterPro" id="IPR051046">
    <property type="entry name" value="MurCDEF_CellWall_CoF430Synth"/>
</dbReference>
<dbReference type="Gene3D" id="3.40.1190.10">
    <property type="entry name" value="Mur-like, catalytic domain"/>
    <property type="match status" value="1"/>
</dbReference>
<dbReference type="EMBL" id="CP005957">
    <property type="protein sequence ID" value="AGL61889.1"/>
    <property type="molecule type" value="Genomic_DNA"/>
</dbReference>
<dbReference type="PANTHER" id="PTHR43024">
    <property type="entry name" value="UDP-N-ACETYLMURAMOYL-TRIPEPTIDE--D-ALANYL-D-ALANINE LIGASE"/>
    <property type="match status" value="1"/>
</dbReference>
<evidence type="ECO:0000313" key="5">
    <source>
        <dbReference type="EMBL" id="AGL61889.1"/>
    </source>
</evidence>
<dbReference type="SUPFAM" id="SSF53623">
    <property type="entry name" value="MurD-like peptide ligases, catalytic domain"/>
    <property type="match status" value="1"/>
</dbReference>
<dbReference type="Proteomes" id="UP000013893">
    <property type="component" value="Chromosome"/>
</dbReference>
<proteinExistence type="predicted"/>
<evidence type="ECO:0000313" key="6">
    <source>
        <dbReference type="Proteomes" id="UP000013893"/>
    </source>
</evidence>
<dbReference type="Pfam" id="PF02875">
    <property type="entry name" value="Mur_ligase_C"/>
    <property type="match status" value="1"/>
</dbReference>
<keyword evidence="2" id="KW-0547">Nucleotide-binding</keyword>
<reference evidence="5 6" key="1">
    <citation type="journal article" date="2013" name="Nat. Biotechnol.">
        <title>Genome sequences of rare, uncultured bacteria obtained by differential coverage binning of multiple metagenomes.</title>
        <authorList>
            <person name="Albertsen M."/>
            <person name="Hugenholtz P."/>
            <person name="Skarshewski A."/>
            <person name="Nielsen K.L."/>
            <person name="Tyson G.W."/>
            <person name="Nielsen P.H."/>
        </authorList>
    </citation>
    <scope>NUCLEOTIDE SEQUENCE [LARGE SCALE GENOMIC DNA]</scope>
    <source>
        <strain evidence="5">TM71</strain>
    </source>
</reference>
<dbReference type="RefSeq" id="WP_015641339.1">
    <property type="nucleotide sequence ID" value="NC_021219.1"/>
</dbReference>
<dbReference type="SUPFAM" id="SSF53244">
    <property type="entry name" value="MurD-like peptide ligases, peptide-binding domain"/>
    <property type="match status" value="1"/>
</dbReference>
<accession>R4PM08</accession>
<dbReference type="STRING" id="1332188.L336_0180"/>